<reference evidence="1" key="1">
    <citation type="submission" date="2023-03" db="EMBL/GenBank/DDBJ databases">
        <title>Massive genome expansion in bonnet fungi (Mycena s.s.) driven by repeated elements and novel gene families across ecological guilds.</title>
        <authorList>
            <consortium name="Lawrence Berkeley National Laboratory"/>
            <person name="Harder C.B."/>
            <person name="Miyauchi S."/>
            <person name="Viragh M."/>
            <person name="Kuo A."/>
            <person name="Thoen E."/>
            <person name="Andreopoulos B."/>
            <person name="Lu D."/>
            <person name="Skrede I."/>
            <person name="Drula E."/>
            <person name="Henrissat B."/>
            <person name="Morin E."/>
            <person name="Kohler A."/>
            <person name="Barry K."/>
            <person name="LaButti K."/>
            <person name="Morin E."/>
            <person name="Salamov A."/>
            <person name="Lipzen A."/>
            <person name="Mereny Z."/>
            <person name="Hegedus B."/>
            <person name="Baldrian P."/>
            <person name="Stursova M."/>
            <person name="Weitz H."/>
            <person name="Taylor A."/>
            <person name="Grigoriev I.V."/>
            <person name="Nagy L.G."/>
            <person name="Martin F."/>
            <person name="Kauserud H."/>
        </authorList>
    </citation>
    <scope>NUCLEOTIDE SEQUENCE</scope>
    <source>
        <strain evidence="1">9144</strain>
    </source>
</reference>
<keyword evidence="2" id="KW-1185">Reference proteome</keyword>
<organism evidence="1 2">
    <name type="scientific">Mycena pura</name>
    <dbReference type="NCBI Taxonomy" id="153505"/>
    <lineage>
        <taxon>Eukaryota</taxon>
        <taxon>Fungi</taxon>
        <taxon>Dikarya</taxon>
        <taxon>Basidiomycota</taxon>
        <taxon>Agaricomycotina</taxon>
        <taxon>Agaricomycetes</taxon>
        <taxon>Agaricomycetidae</taxon>
        <taxon>Agaricales</taxon>
        <taxon>Marasmiineae</taxon>
        <taxon>Mycenaceae</taxon>
        <taxon>Mycena</taxon>
    </lineage>
</organism>
<evidence type="ECO:0000313" key="2">
    <source>
        <dbReference type="Proteomes" id="UP001219525"/>
    </source>
</evidence>
<proteinExistence type="predicted"/>
<name>A0AAD6UTG1_9AGAR</name>
<gene>
    <name evidence="1" type="ORF">GGX14DRAFT_404914</name>
</gene>
<protein>
    <submittedName>
        <fullName evidence="1">Uncharacterized protein</fullName>
    </submittedName>
</protein>
<dbReference type="Proteomes" id="UP001219525">
    <property type="component" value="Unassembled WGS sequence"/>
</dbReference>
<sequence length="164" mass="17824">MRGPSHLHHFHELGTPLWFQMIAPSAPSTPYMKLSVASAGYTCSSAARTFVKHSTASAASPMRDPQVVLVADLNAHAQRSGADAPVTPCRRSGNAGSFEQVHAEHAQAAQRGKARVNGGEERVCGQCEGEKDARLTVYRIPMFTSDLTDCHGPRRSSFWLFFAQ</sequence>
<accession>A0AAD6UTG1</accession>
<dbReference type="EMBL" id="JARJCW010000101">
    <property type="protein sequence ID" value="KAJ7194130.1"/>
    <property type="molecule type" value="Genomic_DNA"/>
</dbReference>
<comment type="caution">
    <text evidence="1">The sequence shown here is derived from an EMBL/GenBank/DDBJ whole genome shotgun (WGS) entry which is preliminary data.</text>
</comment>
<dbReference type="AlphaFoldDB" id="A0AAD6UTG1"/>
<evidence type="ECO:0000313" key="1">
    <source>
        <dbReference type="EMBL" id="KAJ7194130.1"/>
    </source>
</evidence>